<evidence type="ECO:0000313" key="9">
    <source>
        <dbReference type="EMBL" id="CAK7901771.1"/>
    </source>
</evidence>
<organism evidence="9 10">
    <name type="scientific">Peronospora matthiolae</name>
    <dbReference type="NCBI Taxonomy" id="2874970"/>
    <lineage>
        <taxon>Eukaryota</taxon>
        <taxon>Sar</taxon>
        <taxon>Stramenopiles</taxon>
        <taxon>Oomycota</taxon>
        <taxon>Peronosporomycetes</taxon>
        <taxon>Peronosporales</taxon>
        <taxon>Peronosporaceae</taxon>
        <taxon>Peronospora</taxon>
    </lineage>
</organism>
<feature type="domain" description="Zinc finger C2H2 LYAR-type" evidence="8">
    <location>
        <begin position="31"/>
        <end position="58"/>
    </location>
</feature>
<keyword evidence="2" id="KW-0479">Metal-binding</keyword>
<evidence type="ECO:0000256" key="1">
    <source>
        <dbReference type="ARBA" id="ARBA00004123"/>
    </source>
</evidence>
<proteinExistence type="predicted"/>
<dbReference type="EMBL" id="CAKLBY020000024">
    <property type="protein sequence ID" value="CAK7901771.1"/>
    <property type="molecule type" value="Genomic_DNA"/>
</dbReference>
<keyword evidence="5" id="KW-0862">Zinc</keyword>
<evidence type="ECO:0000256" key="5">
    <source>
        <dbReference type="ARBA" id="ARBA00022833"/>
    </source>
</evidence>
<keyword evidence="6" id="KW-0539">Nucleus</keyword>
<evidence type="ECO:0000256" key="4">
    <source>
        <dbReference type="ARBA" id="ARBA00022771"/>
    </source>
</evidence>
<accession>A0AAV1T7V8</accession>
<dbReference type="GO" id="GO:0006364">
    <property type="term" value="P:rRNA processing"/>
    <property type="evidence" value="ECO:0007669"/>
    <property type="project" value="TreeGrafter"/>
</dbReference>
<dbReference type="GO" id="GO:0000122">
    <property type="term" value="P:negative regulation of transcription by RNA polymerase II"/>
    <property type="evidence" value="ECO:0007669"/>
    <property type="project" value="TreeGrafter"/>
</dbReference>
<dbReference type="AlphaFoldDB" id="A0AAV1T7V8"/>
<dbReference type="PANTHER" id="PTHR13100">
    <property type="entry name" value="CELL GROWTH-REGULATING NUCLEOLAR PROTEIN LYAR"/>
    <property type="match status" value="1"/>
</dbReference>
<evidence type="ECO:0000313" key="10">
    <source>
        <dbReference type="Proteomes" id="UP001162060"/>
    </source>
</evidence>
<dbReference type="InterPro" id="IPR036236">
    <property type="entry name" value="Znf_C2H2_sf"/>
</dbReference>
<dbReference type="GO" id="GO:0008270">
    <property type="term" value="F:zinc ion binding"/>
    <property type="evidence" value="ECO:0007669"/>
    <property type="project" value="UniProtKB-KW"/>
</dbReference>
<dbReference type="GO" id="GO:0005730">
    <property type="term" value="C:nucleolus"/>
    <property type="evidence" value="ECO:0007669"/>
    <property type="project" value="TreeGrafter"/>
</dbReference>
<evidence type="ECO:0000256" key="3">
    <source>
        <dbReference type="ARBA" id="ARBA00022737"/>
    </source>
</evidence>
<protein>
    <recommendedName>
        <fullName evidence="8">Zinc finger C2H2 LYAR-type domain-containing protein</fullName>
    </recommendedName>
</protein>
<dbReference type="FunFam" id="3.30.1490.490:FF:000001">
    <property type="entry name" value="cell growth-regulating nucleolar protein-like"/>
    <property type="match status" value="1"/>
</dbReference>
<dbReference type="PROSITE" id="PS51804">
    <property type="entry name" value="ZF_C2HC_LYAR"/>
    <property type="match status" value="2"/>
</dbReference>
<evidence type="ECO:0000256" key="6">
    <source>
        <dbReference type="ARBA" id="ARBA00023242"/>
    </source>
</evidence>
<reference evidence="9" key="1">
    <citation type="submission" date="2024-01" db="EMBL/GenBank/DDBJ databases">
        <authorList>
            <person name="Webb A."/>
        </authorList>
    </citation>
    <scope>NUCLEOTIDE SEQUENCE</scope>
    <source>
        <strain evidence="9">Pm1</strain>
    </source>
</reference>
<dbReference type="GO" id="GO:0003677">
    <property type="term" value="F:DNA binding"/>
    <property type="evidence" value="ECO:0007669"/>
    <property type="project" value="InterPro"/>
</dbReference>
<keyword evidence="4 7" id="KW-0863">Zinc-finger</keyword>
<dbReference type="Pfam" id="PF08790">
    <property type="entry name" value="zf-LYAR"/>
    <property type="match status" value="1"/>
</dbReference>
<sequence length="300" mass="33754">MVFFVCEGCNETVKKNKVDMHASRCRNCWAVSCVDCSVVFEGNDYAAHTSCVSEAEKYEKSLFTGNTPKQQHNTKQTPQERWMEIVQSMTCPEDRRVQNVLTRVAGYDNVPRKKYKFVNFVENSLDLYSSKLVEKVWTMYETALAASAVGQDDASASGPVAQELDGKKRLAEAAHDDTVVKKRKTEGKKRLAEVARDDTVVKKGKTEGKKRLAEVARDDTVVKEGKTVNKKSMKWSDLVRGALKSAGGELELKTLVDQVLQQIRDKKLSMKSDKRLKKEVNAAIKESDKVVQVQVVRLKQ</sequence>
<evidence type="ECO:0000256" key="2">
    <source>
        <dbReference type="ARBA" id="ARBA00022723"/>
    </source>
</evidence>
<comment type="subcellular location">
    <subcellularLocation>
        <location evidence="1">Nucleus</location>
    </subcellularLocation>
</comment>
<keyword evidence="3" id="KW-0677">Repeat</keyword>
<dbReference type="InterPro" id="IPR039999">
    <property type="entry name" value="LYAR"/>
</dbReference>
<dbReference type="InterPro" id="IPR014898">
    <property type="entry name" value="Znf_C2H2_LYAR"/>
</dbReference>
<evidence type="ECO:0000259" key="8">
    <source>
        <dbReference type="Pfam" id="PF08790"/>
    </source>
</evidence>
<comment type="caution">
    <text evidence="9">The sequence shown here is derived from an EMBL/GenBank/DDBJ whole genome shotgun (WGS) entry which is preliminary data.</text>
</comment>
<gene>
    <name evidence="9" type="ORF">PM001_LOCUS2338</name>
</gene>
<dbReference type="PANTHER" id="PTHR13100:SF10">
    <property type="entry name" value="CELL GROWTH-REGULATING NUCLEOLAR PROTEIN"/>
    <property type="match status" value="1"/>
</dbReference>
<dbReference type="Gene3D" id="3.30.1490.490">
    <property type="match status" value="1"/>
</dbReference>
<dbReference type="SUPFAM" id="SSF57667">
    <property type="entry name" value="beta-beta-alpha zinc fingers"/>
    <property type="match status" value="2"/>
</dbReference>
<name>A0AAV1T7V8_9STRA</name>
<dbReference type="Proteomes" id="UP001162060">
    <property type="component" value="Unassembled WGS sequence"/>
</dbReference>
<evidence type="ECO:0000256" key="7">
    <source>
        <dbReference type="PROSITE-ProRule" id="PRU01145"/>
    </source>
</evidence>